<reference evidence="1" key="1">
    <citation type="journal article" date="2011" name="Proc. Natl. Acad. Sci. U.S.A.">
        <title>The genome of the fire ant Solenopsis invicta.</title>
        <authorList>
            <person name="Wurm Y."/>
            <person name="Wang J."/>
            <person name="Riba-Grognuz O."/>
            <person name="Corona M."/>
            <person name="Nygaard S."/>
            <person name="Hunt B.G."/>
            <person name="Ingram K.K."/>
            <person name="Falquet L."/>
            <person name="Nipitwattanaphon M."/>
            <person name="Gotzek D."/>
            <person name="Dijkstra M.B."/>
            <person name="Oettler J."/>
            <person name="Comtesse F."/>
            <person name="Shih C.J."/>
            <person name="Wu W.J."/>
            <person name="Yang C.C."/>
            <person name="Thomas J."/>
            <person name="Beaudoing E."/>
            <person name="Pradervand S."/>
            <person name="Flegel V."/>
            <person name="Cook E.D."/>
            <person name="Fabbretti R."/>
            <person name="Stockinger H."/>
            <person name="Long L."/>
            <person name="Farmerie W.G."/>
            <person name="Oakey J."/>
            <person name="Boomsma J.J."/>
            <person name="Pamilo P."/>
            <person name="Yi S.V."/>
            <person name="Heinze J."/>
            <person name="Goodisman M.A."/>
            <person name="Farinelli L."/>
            <person name="Harshman K."/>
            <person name="Hulo N."/>
            <person name="Cerutti L."/>
            <person name="Xenarios I."/>
            <person name="Shoemaker D."/>
            <person name="Keller L."/>
        </authorList>
    </citation>
    <scope>NUCLEOTIDE SEQUENCE [LARGE SCALE GENOMIC DNA]</scope>
</reference>
<dbReference type="EMBL" id="GL767040">
    <property type="protein sequence ID" value="EFZ14332.1"/>
    <property type="molecule type" value="Genomic_DNA"/>
</dbReference>
<organism>
    <name type="scientific">Solenopsis invicta</name>
    <name type="common">Red imported fire ant</name>
    <name type="synonym">Solenopsis wagneri</name>
    <dbReference type="NCBI Taxonomy" id="13686"/>
    <lineage>
        <taxon>Eukaryota</taxon>
        <taxon>Metazoa</taxon>
        <taxon>Ecdysozoa</taxon>
        <taxon>Arthropoda</taxon>
        <taxon>Hexapoda</taxon>
        <taxon>Insecta</taxon>
        <taxon>Pterygota</taxon>
        <taxon>Neoptera</taxon>
        <taxon>Endopterygota</taxon>
        <taxon>Hymenoptera</taxon>
        <taxon>Apocrita</taxon>
        <taxon>Aculeata</taxon>
        <taxon>Formicoidea</taxon>
        <taxon>Formicidae</taxon>
        <taxon>Myrmicinae</taxon>
        <taxon>Solenopsis</taxon>
    </lineage>
</organism>
<gene>
    <name evidence="1" type="ORF">SINV_05449</name>
</gene>
<protein>
    <submittedName>
        <fullName evidence="1">Uncharacterized protein</fullName>
    </submittedName>
</protein>
<proteinExistence type="predicted"/>
<accession>E9IYM0</accession>
<evidence type="ECO:0000313" key="1">
    <source>
        <dbReference type="EMBL" id="EFZ14332.1"/>
    </source>
</evidence>
<sequence length="144" mass="16876">MYIFEQWPILCMPDNYKFIQSDFMNMKICNVEVNIKTWMDFFNKLVKKIHINKRDDTAAALSDSINDHAMKDEDKVAATLMLLSHFILPKGMLRLNKQYYKASIADSKDSIIRHVMNANNIQNVKEDIIKKAKILNLYLFNLIS</sequence>
<feature type="non-terminal residue" evidence="1">
    <location>
        <position position="144"/>
    </location>
</feature>
<dbReference type="AlphaFoldDB" id="E9IYM0"/>
<dbReference type="HOGENOM" id="CLU_1798859_0_0_1"/>
<name>E9IYM0_SOLIN</name>